<evidence type="ECO:0000256" key="9">
    <source>
        <dbReference type="ARBA" id="ARBA00022963"/>
    </source>
</evidence>
<feature type="short sequence motif" description="GXGXXG" evidence="15">
    <location>
        <begin position="1320"/>
        <end position="1325"/>
    </location>
</feature>
<evidence type="ECO:0000256" key="2">
    <source>
        <dbReference type="ARBA" id="ARBA00006636"/>
    </source>
</evidence>
<feature type="short sequence motif" description="DGA/G" evidence="15">
    <location>
        <begin position="1467"/>
        <end position="1469"/>
    </location>
</feature>
<dbReference type="FunFam" id="3.40.1090.10:FF:000007">
    <property type="entry name" value="Lysophospholipase NTE1"/>
    <property type="match status" value="1"/>
</dbReference>
<evidence type="ECO:0000256" key="15">
    <source>
        <dbReference type="PROSITE-ProRule" id="PRU01161"/>
    </source>
</evidence>
<evidence type="ECO:0000256" key="6">
    <source>
        <dbReference type="ARBA" id="ARBA00022737"/>
    </source>
</evidence>
<proteinExistence type="inferred from homology"/>
<reference evidence="20 21" key="1">
    <citation type="submission" date="2017-06" db="EMBL/GenBank/DDBJ databases">
        <title>Global population genomics of the pathogenic fungus Cryptococcus neoformans var. grubii.</title>
        <authorList>
            <person name="Cuomo C."/>
            <person name="Litvintseva A."/>
            <person name="Chen Y."/>
            <person name="Young S."/>
            <person name="Zeng Q."/>
            <person name="Chapman S."/>
            <person name="Gujja S."/>
            <person name="Saif S."/>
            <person name="Birren B."/>
        </authorList>
    </citation>
    <scope>NUCLEOTIDE SEQUENCE [LARGE SCALE GENOMIC DNA]</scope>
    <source>
        <strain evidence="20 21">Tu259-1</strain>
    </source>
</reference>
<evidence type="ECO:0000256" key="3">
    <source>
        <dbReference type="ARBA" id="ARBA00013274"/>
    </source>
</evidence>
<dbReference type="EMBL" id="AMKT01000040">
    <property type="protein sequence ID" value="OXG22491.1"/>
    <property type="molecule type" value="Genomic_DNA"/>
</dbReference>
<dbReference type="PROSITE" id="PS01237">
    <property type="entry name" value="UPF0028"/>
    <property type="match status" value="1"/>
</dbReference>
<feature type="compositionally biased region" description="Polar residues" evidence="17">
    <location>
        <begin position="190"/>
        <end position="209"/>
    </location>
</feature>
<comment type="caution">
    <text evidence="20">The sequence shown here is derived from an EMBL/GenBank/DDBJ whole genome shotgun (WGS) entry which is preliminary data.</text>
</comment>
<feature type="region of interest" description="Disordered" evidence="17">
    <location>
        <begin position="712"/>
        <end position="735"/>
    </location>
</feature>
<evidence type="ECO:0000256" key="12">
    <source>
        <dbReference type="ARBA" id="ARBA00023136"/>
    </source>
</evidence>
<keyword evidence="6" id="KW-0677">Repeat</keyword>
<dbReference type="SUPFAM" id="SSF51206">
    <property type="entry name" value="cAMP-binding domain-like"/>
    <property type="match status" value="3"/>
</dbReference>
<evidence type="ECO:0000256" key="1">
    <source>
        <dbReference type="ARBA" id="ARBA00004477"/>
    </source>
</evidence>
<evidence type="ECO:0000259" key="18">
    <source>
        <dbReference type="PROSITE" id="PS50042"/>
    </source>
</evidence>
<feature type="transmembrane region" description="Helical" evidence="16">
    <location>
        <begin position="12"/>
        <end position="30"/>
    </location>
</feature>
<feature type="region of interest" description="Disordered" evidence="17">
    <location>
        <begin position="332"/>
        <end position="360"/>
    </location>
</feature>
<keyword evidence="9 15" id="KW-0442">Lipid degradation</keyword>
<dbReference type="Proteomes" id="UP000199727">
    <property type="component" value="Unassembled WGS sequence"/>
</dbReference>
<dbReference type="OrthoDB" id="421051at2759"/>
<feature type="compositionally biased region" description="Low complexity" evidence="17">
    <location>
        <begin position="348"/>
        <end position="360"/>
    </location>
</feature>
<feature type="region of interest" description="Disordered" evidence="17">
    <location>
        <begin position="772"/>
        <end position="793"/>
    </location>
</feature>
<evidence type="ECO:0000256" key="17">
    <source>
        <dbReference type="SAM" id="MobiDB-lite"/>
    </source>
</evidence>
<evidence type="ECO:0000259" key="19">
    <source>
        <dbReference type="PROSITE" id="PS51635"/>
    </source>
</evidence>
<keyword evidence="10 16" id="KW-1133">Transmembrane helix</keyword>
<dbReference type="Pfam" id="PF00027">
    <property type="entry name" value="cNMP_binding"/>
    <property type="match status" value="1"/>
</dbReference>
<evidence type="ECO:0000256" key="10">
    <source>
        <dbReference type="ARBA" id="ARBA00022989"/>
    </source>
</evidence>
<evidence type="ECO:0000313" key="20">
    <source>
        <dbReference type="EMBL" id="OXG22491.1"/>
    </source>
</evidence>
<feature type="region of interest" description="Disordered" evidence="17">
    <location>
        <begin position="546"/>
        <end position="577"/>
    </location>
</feature>
<sequence>MSSIPAPPDANGNPLIALAVAVIYAILYVLQGVRYGVSLITIGIPSCIVRMLQYSLTISLGFPHLLALFAGVLLALFFLIRYRYLTRYAQLKESALPPPSPPALASRLLPLDGDGLGLPDSRSQASSFHNYLDDFLSAIRIFGYLEKPVFHELSRHLQTRRLAAGDTLEIGGGEFWCVVEGKVQVFAPDASSQGTPTHSSDTNSPTRPSFNGYHLLNEVSTGGTLSSLFSILSLFTEDIKLSWKSSEDDEDDEEHIFEGAAEQSSAKLRVRRANSDVSQLGPDSIGIRSMDSTSLPESIDGHGDSNVPKPCLERSSSIDAVGETVRGREGIFASTPLPVSSTEPPSPRRSQSLRSSPRLNSATNLLSAQSEHLRSSIPRKAGIELGSKALKGTIARATEDTTLAVIPAAAFRKLTRKFPKASGTVVQVVLERFSRVTFMTAHKYLGLTREILQTESSLNLLVTHPLPRSFYTGGGMQALRARFQPEALAKGSIHYDSLKSSPNARVSSKDYFNYVPASPTVKAPSLPAMTPKPLSPITHKTYLGQTATTSTKNERHDGAASPLDEIRDKVPSSSLSPATAMSADASFRHASPFIRRTSAMRQQVAAGDLAMSVHNLPDESGQAYYRPAAITPGLSKMDTWQRRYSSSWNLNDLPHADGQPVDPQGDDKSLLNETFDLKEAVLNSIAKSIGLYQESESNSDMIARSSMAPSVSALSTPNSPMFPPNGGTPLQGSTRSRPPHFGNVLDLINASAQNEGVIGGMLREAAFNSRPDDEASSISMSFHDSQGGASGGDRKIMKDLERHVEILFFKKGSVLVKEGERSPGLYYVIDGFLETSLPFRSTNSNQENPNSTPGSKQRQSSFGSSNERPFKTALGLDTSKGKELNDGCKEDEALFTVKPGGIAGYLSSLCCTDSYVDITAKTDCFVGFLPHHTLERIIERRPIVLLTLAKRLLSLLSPLVLHIDAALDWQQLNAGQVLYEKGDKSTDFYIVINGRLRAFTEKDDNMHVLREYGQNDSIGELDVITAVDRSETVHAIRDSELVRIPAALFDAISIKHPETTVQFMRLIAGRVRRALGDEMNGRVPGLPTTDMNLKTVCILGSTRNVPVAQFAGKLKNALEEIGASTSYLDQGTVMRHLGRHAFARIGKLKVAGWLADQEQHYRTVLYVADSPPASQWTLTCIRQADLVLVVSMGDDPSLGEYEKLLLATKTTARKELILLHDERTVAPGSTRQWLSNRPWIQTHYHVELPGVVTPARPIPPVHDAAAIAAFKHLREQVETRIKKYRGLRPFTRPRRPPHMNDFARIARRLCGQQIGLVLGGGGARGISHIGMLQALEEFGIPIDAIGGCSIGSFVGGLYARETDLLETAGRTKQFSGRMGSMWRILSDVTYPFVSYTTGHEFNRGIYKAFYNTHIEDFWIPFFANSTNITHSRMEVHRTGYAWRYVRASMTLAGLLPPLSDNGNLLVDGGYMDNTPIQPLRENGIRDIIVVDVGSVDDTSPRDYGDSVSGWWIFFNRFNPFYERRVLSMTEISSRLTYVSSVKTLEGVKATPGCHYIAMPVQQFDTLGGFKRFSEVMEIGLKAGRETLKKWKEEGKLPTGLVDEAKGSKAVQRGYRLRRMSI</sequence>
<dbReference type="InterPro" id="IPR016035">
    <property type="entry name" value="Acyl_Trfase/lysoPLipase"/>
</dbReference>
<comment type="similarity">
    <text evidence="2 16">Belongs to the NTE family.</text>
</comment>
<name>A0A854QEX1_CRYNE</name>
<dbReference type="Gene3D" id="2.60.120.10">
    <property type="entry name" value="Jelly Rolls"/>
    <property type="match status" value="2"/>
</dbReference>
<feature type="region of interest" description="Disordered" evidence="17">
    <location>
        <begin position="840"/>
        <end position="879"/>
    </location>
</feature>
<dbReference type="InterPro" id="IPR014710">
    <property type="entry name" value="RmlC-like_jellyroll"/>
</dbReference>
<dbReference type="InterPro" id="IPR002641">
    <property type="entry name" value="PNPLA_dom"/>
</dbReference>
<keyword evidence="11 15" id="KW-0443">Lipid metabolism</keyword>
<dbReference type="InterPro" id="IPR050301">
    <property type="entry name" value="NTE"/>
</dbReference>
<feature type="active site" description="Proton acceptor" evidence="15">
    <location>
        <position position="1467"/>
    </location>
</feature>
<dbReference type="GO" id="GO:0004622">
    <property type="term" value="F:phosphatidylcholine lysophospholipase activity"/>
    <property type="evidence" value="ECO:0007669"/>
    <property type="project" value="UniProtKB-EC"/>
</dbReference>
<feature type="short sequence motif" description="GXSXG" evidence="15">
    <location>
        <begin position="1347"/>
        <end position="1351"/>
    </location>
</feature>
<evidence type="ECO:0000256" key="13">
    <source>
        <dbReference type="ARBA" id="ARBA00024965"/>
    </source>
</evidence>
<organism evidence="20 21">
    <name type="scientific">Cryptococcus neoformans Tu259-1</name>
    <dbReference type="NCBI Taxonomy" id="1230072"/>
    <lineage>
        <taxon>Eukaryota</taxon>
        <taxon>Fungi</taxon>
        <taxon>Dikarya</taxon>
        <taxon>Basidiomycota</taxon>
        <taxon>Agaricomycotina</taxon>
        <taxon>Tremellomycetes</taxon>
        <taxon>Tremellales</taxon>
        <taxon>Cryptococcaceae</taxon>
        <taxon>Cryptococcus</taxon>
        <taxon>Cryptococcus neoformans species complex</taxon>
    </lineage>
</organism>
<evidence type="ECO:0000256" key="7">
    <source>
        <dbReference type="ARBA" id="ARBA00022801"/>
    </source>
</evidence>
<dbReference type="PANTHER" id="PTHR14226">
    <property type="entry name" value="NEUROPATHY TARGET ESTERASE/SWISS CHEESE D.MELANOGASTER"/>
    <property type="match status" value="1"/>
</dbReference>
<keyword evidence="5 16" id="KW-0812">Transmembrane</keyword>
<evidence type="ECO:0000256" key="16">
    <source>
        <dbReference type="RuleBase" id="RU362043"/>
    </source>
</evidence>
<dbReference type="EC" id="3.1.1.5" evidence="3 16"/>
<dbReference type="InterPro" id="IPR056556">
    <property type="entry name" value="NTE1_P-loop_dom"/>
</dbReference>
<feature type="region of interest" description="Disordered" evidence="17">
    <location>
        <begin position="189"/>
        <end position="209"/>
    </location>
</feature>
<keyword evidence="8 16" id="KW-0256">Endoplasmic reticulum</keyword>
<feature type="domain" description="PNPLA" evidence="19">
    <location>
        <begin position="1316"/>
        <end position="1480"/>
    </location>
</feature>
<evidence type="ECO:0000256" key="11">
    <source>
        <dbReference type="ARBA" id="ARBA00023098"/>
    </source>
</evidence>
<comment type="subcellular location">
    <subcellularLocation>
        <location evidence="1">Endoplasmic reticulum membrane</location>
        <topology evidence="1">Multi-pass membrane protein</topology>
    </subcellularLocation>
</comment>
<dbReference type="GO" id="GO:0016042">
    <property type="term" value="P:lipid catabolic process"/>
    <property type="evidence" value="ECO:0007669"/>
    <property type="project" value="UniProtKB-UniRule"/>
</dbReference>
<feature type="compositionally biased region" description="Polar residues" evidence="17">
    <location>
        <begin position="840"/>
        <end position="867"/>
    </location>
</feature>
<accession>A0A854QEX1</accession>
<dbReference type="CDD" id="cd07227">
    <property type="entry name" value="Pat_Fungal_NTE1"/>
    <property type="match status" value="1"/>
</dbReference>
<feature type="region of interest" description="Disordered" evidence="17">
    <location>
        <begin position="245"/>
        <end position="289"/>
    </location>
</feature>
<dbReference type="GO" id="GO:0046470">
    <property type="term" value="P:phosphatidylcholine metabolic process"/>
    <property type="evidence" value="ECO:0007669"/>
    <property type="project" value="InterPro"/>
</dbReference>
<evidence type="ECO:0000256" key="14">
    <source>
        <dbReference type="ARBA" id="ARBA00049531"/>
    </source>
</evidence>
<evidence type="ECO:0000256" key="5">
    <source>
        <dbReference type="ARBA" id="ARBA00022692"/>
    </source>
</evidence>
<dbReference type="Pfam" id="PF01734">
    <property type="entry name" value="Patatin"/>
    <property type="match status" value="1"/>
</dbReference>
<keyword evidence="7 15" id="KW-0378">Hydrolase</keyword>
<comment type="catalytic activity">
    <reaction evidence="14 16">
        <text>a 1-acyl-sn-glycero-3-phosphocholine + H2O = sn-glycerol 3-phosphocholine + a fatty acid + H(+)</text>
        <dbReference type="Rhea" id="RHEA:15177"/>
        <dbReference type="ChEBI" id="CHEBI:15377"/>
        <dbReference type="ChEBI" id="CHEBI:15378"/>
        <dbReference type="ChEBI" id="CHEBI:16870"/>
        <dbReference type="ChEBI" id="CHEBI:28868"/>
        <dbReference type="ChEBI" id="CHEBI:58168"/>
        <dbReference type="EC" id="3.1.1.5"/>
    </reaction>
</comment>
<dbReference type="PROSITE" id="PS50042">
    <property type="entry name" value="CNMP_BINDING_3"/>
    <property type="match status" value="1"/>
</dbReference>
<dbReference type="Pfam" id="PF24179">
    <property type="entry name" value="NTE_Ploop"/>
    <property type="match status" value="1"/>
</dbReference>
<dbReference type="FunFam" id="2.60.120.10:FF:000062">
    <property type="entry name" value="Lysophospholipase NTE1"/>
    <property type="match status" value="1"/>
</dbReference>
<dbReference type="SMART" id="SM00100">
    <property type="entry name" value="cNMP"/>
    <property type="match status" value="2"/>
</dbReference>
<dbReference type="SUPFAM" id="SSF52151">
    <property type="entry name" value="FabD/lysophospholipase-like"/>
    <property type="match status" value="1"/>
</dbReference>
<evidence type="ECO:0000313" key="21">
    <source>
        <dbReference type="Proteomes" id="UP000199727"/>
    </source>
</evidence>
<protein>
    <recommendedName>
        <fullName evidence="4 16">Lysophospholipase NTE1</fullName>
        <ecNumber evidence="3 16">3.1.1.5</ecNumber>
    </recommendedName>
    <alternativeName>
        <fullName evidence="16">Intracellular phospholipase B</fullName>
    </alternativeName>
</protein>
<evidence type="ECO:0000256" key="4">
    <source>
        <dbReference type="ARBA" id="ARBA00018317"/>
    </source>
</evidence>
<dbReference type="CDD" id="cd00038">
    <property type="entry name" value="CAP_ED"/>
    <property type="match status" value="2"/>
</dbReference>
<gene>
    <name evidence="20" type="ORF">C361_03154</name>
</gene>
<dbReference type="GO" id="GO:0005789">
    <property type="term" value="C:endoplasmic reticulum membrane"/>
    <property type="evidence" value="ECO:0007669"/>
    <property type="project" value="UniProtKB-SubCell"/>
</dbReference>
<dbReference type="InterPro" id="IPR001423">
    <property type="entry name" value="LysoPLipase_patatin_CS"/>
</dbReference>
<evidence type="ECO:0000256" key="8">
    <source>
        <dbReference type="ARBA" id="ARBA00022824"/>
    </source>
</evidence>
<dbReference type="InterPro" id="IPR000595">
    <property type="entry name" value="cNMP-bd_dom"/>
</dbReference>
<dbReference type="PANTHER" id="PTHR14226:SF29">
    <property type="entry name" value="NEUROPATHY TARGET ESTERASE SWS"/>
    <property type="match status" value="1"/>
</dbReference>
<comment type="function">
    <text evidence="13">Intracellular phospholipase B that catalyzes the double deacylation of phosphatidylcholine (PC) to glycerophosphocholine (GroPCho). Plays an important role in membrane lipid homeostasis. Responsible for the rapid PC turnover in response to inositol, elevated temperatures, or when choline is present in the growth medium.</text>
</comment>
<feature type="active site" description="Nucleophile" evidence="15">
    <location>
        <position position="1349"/>
    </location>
</feature>
<dbReference type="Gene3D" id="3.40.1090.10">
    <property type="entry name" value="Cytosolic phospholipase A2 catalytic domain"/>
    <property type="match status" value="2"/>
</dbReference>
<dbReference type="InterPro" id="IPR018490">
    <property type="entry name" value="cNMP-bd_dom_sf"/>
</dbReference>
<dbReference type="PROSITE" id="PS51635">
    <property type="entry name" value="PNPLA"/>
    <property type="match status" value="1"/>
</dbReference>
<feature type="transmembrane region" description="Helical" evidence="16">
    <location>
        <begin position="62"/>
        <end position="82"/>
    </location>
</feature>
<keyword evidence="12 16" id="KW-0472">Membrane</keyword>
<feature type="compositionally biased region" description="Basic and acidic residues" evidence="17">
    <location>
        <begin position="552"/>
        <end position="570"/>
    </location>
</feature>
<feature type="domain" description="Cyclic nucleotide-binding" evidence="18">
    <location>
        <begin position="951"/>
        <end position="1052"/>
    </location>
</feature>